<dbReference type="InterPro" id="IPR006059">
    <property type="entry name" value="SBP"/>
</dbReference>
<protein>
    <recommendedName>
        <fullName evidence="5">Maltodextrin-binding protein</fullName>
    </recommendedName>
</protein>
<dbReference type="PROSITE" id="PS51257">
    <property type="entry name" value="PROKAR_LIPOPROTEIN"/>
    <property type="match status" value="1"/>
</dbReference>
<keyword evidence="3 5" id="KW-0762">Sugar transport</keyword>
<feature type="signal peptide" evidence="5">
    <location>
        <begin position="1"/>
        <end position="21"/>
    </location>
</feature>
<evidence type="ECO:0000256" key="5">
    <source>
        <dbReference type="RuleBase" id="RU365005"/>
    </source>
</evidence>
<gene>
    <name evidence="6" type="ORF">C8P63_101222</name>
</gene>
<evidence type="ECO:0000256" key="4">
    <source>
        <dbReference type="ARBA" id="ARBA00022729"/>
    </source>
</evidence>
<dbReference type="Proteomes" id="UP000244240">
    <property type="component" value="Unassembled WGS sequence"/>
</dbReference>
<dbReference type="PANTHER" id="PTHR30061">
    <property type="entry name" value="MALTOSE-BINDING PERIPLASMIC PROTEIN"/>
    <property type="match status" value="1"/>
</dbReference>
<reference evidence="6 7" key="1">
    <citation type="submission" date="2018-04" db="EMBL/GenBank/DDBJ databases">
        <title>Genomic Encyclopedia of Archaeal and Bacterial Type Strains, Phase II (KMG-II): from individual species to whole genera.</title>
        <authorList>
            <person name="Goeker M."/>
        </authorList>
    </citation>
    <scope>NUCLEOTIDE SEQUENCE [LARGE SCALE GENOMIC DNA]</scope>
    <source>
        <strain evidence="6 7">DSM 45787</strain>
    </source>
</reference>
<comment type="similarity">
    <text evidence="1 5">Belongs to the bacterial solute-binding protein 1 family.</text>
</comment>
<proteinExistence type="inferred from homology"/>
<keyword evidence="5" id="KW-1003">Cell membrane</keyword>
<dbReference type="InterPro" id="IPR006060">
    <property type="entry name" value="Maltose/Cyclodextrin-bd"/>
</dbReference>
<dbReference type="GO" id="GO:0015768">
    <property type="term" value="P:maltose transport"/>
    <property type="evidence" value="ECO:0007669"/>
    <property type="project" value="TreeGrafter"/>
</dbReference>
<dbReference type="GO" id="GO:0042956">
    <property type="term" value="P:maltodextrin transmembrane transport"/>
    <property type="evidence" value="ECO:0007669"/>
    <property type="project" value="TreeGrafter"/>
</dbReference>
<dbReference type="EMBL" id="QBKR01000001">
    <property type="protein sequence ID" value="PTX65000.1"/>
    <property type="molecule type" value="Genomic_DNA"/>
</dbReference>
<evidence type="ECO:0000256" key="2">
    <source>
        <dbReference type="ARBA" id="ARBA00022448"/>
    </source>
</evidence>
<dbReference type="Gene3D" id="3.40.190.10">
    <property type="entry name" value="Periplasmic binding protein-like II"/>
    <property type="match status" value="2"/>
</dbReference>
<feature type="chain" id="PRO_5039754101" description="Maltodextrin-binding protein" evidence="5">
    <location>
        <begin position="22"/>
        <end position="420"/>
    </location>
</feature>
<comment type="caution">
    <text evidence="6">The sequence shown here is derived from an EMBL/GenBank/DDBJ whole genome shotgun (WGS) entry which is preliminary data.</text>
</comment>
<evidence type="ECO:0000313" key="6">
    <source>
        <dbReference type="EMBL" id="PTX65000.1"/>
    </source>
</evidence>
<dbReference type="RefSeq" id="WP_170109423.1">
    <property type="nucleotide sequence ID" value="NZ_QBKR01000001.1"/>
</dbReference>
<evidence type="ECO:0000256" key="3">
    <source>
        <dbReference type="ARBA" id="ARBA00022597"/>
    </source>
</evidence>
<dbReference type="PANTHER" id="PTHR30061:SF50">
    <property type="entry name" value="MALTOSE_MALTODEXTRIN-BINDING PERIPLASMIC PROTEIN"/>
    <property type="match status" value="1"/>
</dbReference>
<sequence length="420" mass="47013">MKWNKWLPMAMVLVLAVGVLAACGPQRDADQTQKEAGKEEKPKELVIWANKDSDELASTKKLAKRYQEKSGIKVKVVGQDMLKMQDKLNLDGPAGKGPDLVTWPHDRIGEAVITGLIQPIEVSQDVVDQYSESSIKALTYKGKLYGLPKVTESIALYYNKDLIKEPPKTWEELVEYAKENTEPSQKKYGLLFEGENFYYDYFLFRAYGGYIFKEENGKFNTQKVGLNNEGSKKAGIEIEELYKNKLIPKGIKADTVNGLFKEGKVAMVINGPWALSDYRGAKVNFGVAPLPKINGENAQAFIGVKGWYLSNFSKHKEAATELIQFMTSKESLKSRYQDTGDIPPHKDLIEDPVIKEDPAVKAFAEQAGYGNPMPNIPEMGQVWEPINNALAFIAQGKQKPEKALDDAVKLIEEKIKAQKQ</sequence>
<dbReference type="GO" id="GO:0055052">
    <property type="term" value="C:ATP-binding cassette (ABC) transporter complex, substrate-binding subunit-containing"/>
    <property type="evidence" value="ECO:0007669"/>
    <property type="project" value="TreeGrafter"/>
</dbReference>
<keyword evidence="5" id="KW-0449">Lipoprotein</keyword>
<comment type="subcellular location">
    <subcellularLocation>
        <location evidence="5">Cell membrane</location>
        <topology evidence="5">Lipid-anchor</topology>
    </subcellularLocation>
</comment>
<keyword evidence="4 5" id="KW-0732">Signal</keyword>
<keyword evidence="2 5" id="KW-0813">Transport</keyword>
<dbReference type="GO" id="GO:1901982">
    <property type="term" value="F:maltose binding"/>
    <property type="evidence" value="ECO:0007669"/>
    <property type="project" value="TreeGrafter"/>
</dbReference>
<dbReference type="GO" id="GO:0015144">
    <property type="term" value="F:carbohydrate transmembrane transporter activity"/>
    <property type="evidence" value="ECO:0007669"/>
    <property type="project" value="InterPro"/>
</dbReference>
<evidence type="ECO:0000256" key="1">
    <source>
        <dbReference type="ARBA" id="ARBA00008520"/>
    </source>
</evidence>
<dbReference type="SUPFAM" id="SSF53850">
    <property type="entry name" value="Periplasmic binding protein-like II"/>
    <property type="match status" value="1"/>
</dbReference>
<accession>A0A2T6C9M3</accession>
<keyword evidence="7" id="KW-1185">Reference proteome</keyword>
<dbReference type="AlphaFoldDB" id="A0A2T6C9M3"/>
<evidence type="ECO:0000313" key="7">
    <source>
        <dbReference type="Proteomes" id="UP000244240"/>
    </source>
</evidence>
<name>A0A2T6C9M3_9BACL</name>
<organism evidence="6 7">
    <name type="scientific">Melghirimyces profundicolus</name>
    <dbReference type="NCBI Taxonomy" id="1242148"/>
    <lineage>
        <taxon>Bacteria</taxon>
        <taxon>Bacillati</taxon>
        <taxon>Bacillota</taxon>
        <taxon>Bacilli</taxon>
        <taxon>Bacillales</taxon>
        <taxon>Thermoactinomycetaceae</taxon>
        <taxon>Melghirimyces</taxon>
    </lineage>
</organism>
<dbReference type="PRINTS" id="PR00181">
    <property type="entry name" value="MALTOSEBP"/>
</dbReference>
<keyword evidence="5" id="KW-0472">Membrane</keyword>
<dbReference type="Pfam" id="PF13416">
    <property type="entry name" value="SBP_bac_8"/>
    <property type="match status" value="1"/>
</dbReference>